<comment type="similarity">
    <text evidence="1">Belongs to the metallophosphoesterase superfamily. YfcE family.</text>
</comment>
<evidence type="ECO:0000313" key="3">
    <source>
        <dbReference type="EMBL" id="GAA3987063.1"/>
    </source>
</evidence>
<evidence type="ECO:0000259" key="2">
    <source>
        <dbReference type="Pfam" id="PF12850"/>
    </source>
</evidence>
<dbReference type="PANTHER" id="PTHR37844:SF2">
    <property type="entry name" value="SER_THR PROTEIN PHOSPHATASE SUPERFAMILY (AFU_ORTHOLOGUE AFUA_1G14840)"/>
    <property type="match status" value="1"/>
</dbReference>
<dbReference type="Proteomes" id="UP001501627">
    <property type="component" value="Unassembled WGS sequence"/>
</dbReference>
<dbReference type="InterPro" id="IPR029052">
    <property type="entry name" value="Metallo-depent_PP-like"/>
</dbReference>
<evidence type="ECO:0000313" key="4">
    <source>
        <dbReference type="Proteomes" id="UP001501627"/>
    </source>
</evidence>
<dbReference type="PANTHER" id="PTHR37844">
    <property type="entry name" value="SER/THR PROTEIN PHOSPHATASE SUPERFAMILY (AFU_ORTHOLOGUE AFUA_1G14840)"/>
    <property type="match status" value="1"/>
</dbReference>
<dbReference type="Pfam" id="PF12850">
    <property type="entry name" value="Metallophos_2"/>
    <property type="match status" value="1"/>
</dbReference>
<protein>
    <submittedName>
        <fullName evidence="3">Metallophosphoesterase family protein</fullName>
    </submittedName>
</protein>
<comment type="caution">
    <text evidence="3">The sequence shown here is derived from an EMBL/GenBank/DDBJ whole genome shotgun (WGS) entry which is preliminary data.</text>
</comment>
<reference evidence="4" key="1">
    <citation type="journal article" date="2019" name="Int. J. Syst. Evol. Microbiol.">
        <title>The Global Catalogue of Microorganisms (GCM) 10K type strain sequencing project: providing services to taxonomists for standard genome sequencing and annotation.</title>
        <authorList>
            <consortium name="The Broad Institute Genomics Platform"/>
            <consortium name="The Broad Institute Genome Sequencing Center for Infectious Disease"/>
            <person name="Wu L."/>
            <person name="Ma J."/>
        </authorList>
    </citation>
    <scope>NUCLEOTIDE SEQUENCE [LARGE SCALE GENOMIC DNA]</scope>
    <source>
        <strain evidence="4">JCM 17561</strain>
    </source>
</reference>
<name>A0ABP7QRM4_9BURK</name>
<keyword evidence="4" id="KW-1185">Reference proteome</keyword>
<accession>A0ABP7QRM4</accession>
<organism evidence="3 4">
    <name type="scientific">Comamonas faecalis</name>
    <dbReference type="NCBI Taxonomy" id="1387849"/>
    <lineage>
        <taxon>Bacteria</taxon>
        <taxon>Pseudomonadati</taxon>
        <taxon>Pseudomonadota</taxon>
        <taxon>Betaproteobacteria</taxon>
        <taxon>Burkholderiales</taxon>
        <taxon>Comamonadaceae</taxon>
        <taxon>Comamonas</taxon>
    </lineage>
</organism>
<dbReference type="SUPFAM" id="SSF56300">
    <property type="entry name" value="Metallo-dependent phosphatases"/>
    <property type="match status" value="1"/>
</dbReference>
<dbReference type="RefSeq" id="WP_103045994.1">
    <property type="nucleotide sequence ID" value="NZ_BAABBP010000004.1"/>
</dbReference>
<dbReference type="EMBL" id="BAABBP010000004">
    <property type="protein sequence ID" value="GAA3987063.1"/>
    <property type="molecule type" value="Genomic_DNA"/>
</dbReference>
<evidence type="ECO:0000256" key="1">
    <source>
        <dbReference type="ARBA" id="ARBA00008950"/>
    </source>
</evidence>
<gene>
    <name evidence="3" type="ORF">GCM10022279_07590</name>
</gene>
<feature type="domain" description="Calcineurin-like phosphoesterase" evidence="2">
    <location>
        <begin position="1"/>
        <end position="235"/>
    </location>
</feature>
<dbReference type="InterPro" id="IPR024654">
    <property type="entry name" value="Calcineurin-like_PHP_lpxH"/>
</dbReference>
<proteinExistence type="inferred from homology"/>
<sequence>MKLHILSDLHLGVAGMEHPATDADLVILAGDIARPAAACAWVQGFGKPVLYVPGNHEFYGSSLPETVALMRELCAGSAGSAVRILDNDSVVIGGVRFIGSTLWSDFRIAGEGQVRDDAMAKAQQFAYDFQRVRTRAGDDAPIFTPSDSAALFDANVRWLGEQLRQPFDGTTVVITHHAPTPHSIHPRFAGSPLNGIFVSDAQALVAASGAQLWIHGHTHDSFDYRVGGTRVLCNPRGYCKEGVNENPLFDPQLVVTLDA</sequence>
<dbReference type="Gene3D" id="3.60.21.10">
    <property type="match status" value="1"/>
</dbReference>